<dbReference type="RefSeq" id="WP_220046413.1">
    <property type="nucleotide sequence ID" value="NZ_BAAAVX010000005.1"/>
</dbReference>
<feature type="compositionally biased region" description="Low complexity" evidence="1">
    <location>
        <begin position="279"/>
        <end position="304"/>
    </location>
</feature>
<feature type="chain" id="PRO_5046798820" evidence="2">
    <location>
        <begin position="25"/>
        <end position="369"/>
    </location>
</feature>
<evidence type="ECO:0000256" key="2">
    <source>
        <dbReference type="SAM" id="SignalP"/>
    </source>
</evidence>
<feature type="signal peptide" evidence="2">
    <location>
        <begin position="1"/>
        <end position="24"/>
    </location>
</feature>
<dbReference type="Proteomes" id="UP000825367">
    <property type="component" value="Chromosome"/>
</dbReference>
<dbReference type="PROSITE" id="PS51257">
    <property type="entry name" value="PROKAR_LIPOPROTEIN"/>
    <property type="match status" value="1"/>
</dbReference>
<name>A0ABX8VQ91_9MYCO</name>
<feature type="compositionally biased region" description="Polar residues" evidence="1">
    <location>
        <begin position="332"/>
        <end position="343"/>
    </location>
</feature>
<keyword evidence="2" id="KW-0732">Signal</keyword>
<dbReference type="InterPro" id="IPR019283">
    <property type="entry name" value="DUF2330"/>
</dbReference>
<accession>A0ABX8VQ91</accession>
<protein>
    <submittedName>
        <fullName evidence="3">DUF2330 domain-containing protein</fullName>
    </submittedName>
</protein>
<sequence length="369" mass="39364">MRPVRIVAAAVLAAGMLVGGPGTTAGTCACGGIVSPDLDARVTGEQSLVALDGNAETIVMRLDLHSVADNAALIVPTPTPATASQAEPGLFRELERLTAPRIEHGGTGHSGLEEAGAVPGGGPTVVAQVQLGPLEATTLTGGDLTGVRHWLDSNGYTMRPEVTAALDPYLKQGWSFVAMRLTGGAPLSGQLDPVRLDFTSDRQVYPMRMSAVAKDTQRVTIYTLGQHRMQRTDADASRQDVTVDYAGSIEGRTTDQSLTELSTRNPYLPRFRQPSPNHPRSQPISSSPAPPTTTRISASSAAMTATPTWVPSSWRWAHRRSWSCWRRPWERSGSSAIGAQPASSRWVPSDGEATAARNRPNRSIADWTV</sequence>
<evidence type="ECO:0000313" key="3">
    <source>
        <dbReference type="EMBL" id="QYL19233.1"/>
    </source>
</evidence>
<dbReference type="Pfam" id="PF10092">
    <property type="entry name" value="DUF2330"/>
    <property type="match status" value="1"/>
</dbReference>
<feature type="region of interest" description="Disordered" evidence="1">
    <location>
        <begin position="246"/>
        <end position="304"/>
    </location>
</feature>
<dbReference type="EMBL" id="CP080333">
    <property type="protein sequence ID" value="QYL19233.1"/>
    <property type="molecule type" value="Genomic_DNA"/>
</dbReference>
<keyword evidence="4" id="KW-1185">Reference proteome</keyword>
<organism evidence="3 4">
    <name type="scientific">Mycolicibacterium pallens</name>
    <dbReference type="NCBI Taxonomy" id="370524"/>
    <lineage>
        <taxon>Bacteria</taxon>
        <taxon>Bacillati</taxon>
        <taxon>Actinomycetota</taxon>
        <taxon>Actinomycetes</taxon>
        <taxon>Mycobacteriales</taxon>
        <taxon>Mycobacteriaceae</taxon>
        <taxon>Mycolicibacterium</taxon>
    </lineage>
</organism>
<evidence type="ECO:0000256" key="1">
    <source>
        <dbReference type="SAM" id="MobiDB-lite"/>
    </source>
</evidence>
<proteinExistence type="predicted"/>
<reference evidence="3 4" key="1">
    <citation type="submission" date="2021-07" db="EMBL/GenBank/DDBJ databases">
        <title>Whole genome sequencing of non-tuberculosis mycobacteria type-strains.</title>
        <authorList>
            <person name="Igarashi Y."/>
            <person name="Osugi A."/>
            <person name="Mitarai S."/>
        </authorList>
    </citation>
    <scope>NUCLEOTIDE SEQUENCE [LARGE SCALE GENOMIC DNA]</scope>
    <source>
        <strain evidence="3 4">JCM 16370</strain>
    </source>
</reference>
<feature type="compositionally biased region" description="Polar residues" evidence="1">
    <location>
        <begin position="254"/>
        <end position="265"/>
    </location>
</feature>
<evidence type="ECO:0000313" key="4">
    <source>
        <dbReference type="Proteomes" id="UP000825367"/>
    </source>
</evidence>
<feature type="region of interest" description="Disordered" evidence="1">
    <location>
        <begin position="332"/>
        <end position="369"/>
    </location>
</feature>
<gene>
    <name evidence="3" type="ORF">K0O64_12540</name>
</gene>